<keyword evidence="3 6" id="KW-0479">Metal-binding</keyword>
<keyword evidence="1" id="KW-0813">Transport</keyword>
<evidence type="ECO:0000313" key="9">
    <source>
        <dbReference type="EMBL" id="MBD2542780.1"/>
    </source>
</evidence>
<evidence type="ECO:0000256" key="3">
    <source>
        <dbReference type="ARBA" id="ARBA00022723"/>
    </source>
</evidence>
<feature type="transmembrane region" description="Helical" evidence="7">
    <location>
        <begin position="20"/>
        <end position="40"/>
    </location>
</feature>
<dbReference type="PANTHER" id="PTHR37823:SF1">
    <property type="entry name" value="CYTOCHROME C-553-LIKE"/>
    <property type="match status" value="1"/>
</dbReference>
<keyword evidence="2 6" id="KW-0349">Heme</keyword>
<keyword evidence="7" id="KW-1133">Transmembrane helix</keyword>
<dbReference type="Gene3D" id="1.10.760.10">
    <property type="entry name" value="Cytochrome c-like domain"/>
    <property type="match status" value="1"/>
</dbReference>
<reference evidence="9 10" key="1">
    <citation type="journal article" date="2020" name="ISME J.">
        <title>Comparative genomics reveals insights into cyanobacterial evolution and habitat adaptation.</title>
        <authorList>
            <person name="Chen M.Y."/>
            <person name="Teng W.K."/>
            <person name="Zhao L."/>
            <person name="Hu C.X."/>
            <person name="Zhou Y.K."/>
            <person name="Han B.P."/>
            <person name="Song L.R."/>
            <person name="Shu W.S."/>
        </authorList>
    </citation>
    <scope>NUCLEOTIDE SEQUENCE [LARGE SCALE GENOMIC DNA]</scope>
    <source>
        <strain evidence="9 10">FACHB-1370</strain>
    </source>
</reference>
<evidence type="ECO:0000256" key="7">
    <source>
        <dbReference type="SAM" id="Phobius"/>
    </source>
</evidence>
<feature type="domain" description="Cytochrome c" evidence="8">
    <location>
        <begin position="55"/>
        <end position="128"/>
    </location>
</feature>
<dbReference type="EMBL" id="JACJSK010000003">
    <property type="protein sequence ID" value="MBD2542780.1"/>
    <property type="molecule type" value="Genomic_DNA"/>
</dbReference>
<name>A0ABR8E8J5_9CYAN</name>
<evidence type="ECO:0000259" key="8">
    <source>
        <dbReference type="PROSITE" id="PS51007"/>
    </source>
</evidence>
<proteinExistence type="predicted"/>
<protein>
    <submittedName>
        <fullName evidence="9">Cytochrome c</fullName>
    </submittedName>
</protein>
<dbReference type="PANTHER" id="PTHR37823">
    <property type="entry name" value="CYTOCHROME C-553-LIKE"/>
    <property type="match status" value="1"/>
</dbReference>
<gene>
    <name evidence="9" type="ORF">H6G72_02675</name>
</gene>
<evidence type="ECO:0000256" key="4">
    <source>
        <dbReference type="ARBA" id="ARBA00022982"/>
    </source>
</evidence>
<dbReference type="InterPro" id="IPR051811">
    <property type="entry name" value="Cytochrome_c550/c551-like"/>
</dbReference>
<organism evidence="9 10">
    <name type="scientific">Planktothricoides raciborskii FACHB-1370</name>
    <dbReference type="NCBI Taxonomy" id="2949576"/>
    <lineage>
        <taxon>Bacteria</taxon>
        <taxon>Bacillati</taxon>
        <taxon>Cyanobacteriota</taxon>
        <taxon>Cyanophyceae</taxon>
        <taxon>Oscillatoriophycideae</taxon>
        <taxon>Oscillatoriales</taxon>
        <taxon>Oscillatoriaceae</taxon>
        <taxon>Planktothricoides</taxon>
    </lineage>
</organism>
<keyword evidence="7" id="KW-0472">Membrane</keyword>
<keyword evidence="5 6" id="KW-0408">Iron</keyword>
<dbReference type="PROSITE" id="PS51007">
    <property type="entry name" value="CYTC"/>
    <property type="match status" value="1"/>
</dbReference>
<keyword evidence="7" id="KW-0812">Transmembrane</keyword>
<evidence type="ECO:0000256" key="1">
    <source>
        <dbReference type="ARBA" id="ARBA00022448"/>
    </source>
</evidence>
<dbReference type="Proteomes" id="UP000641954">
    <property type="component" value="Unassembled WGS sequence"/>
</dbReference>
<dbReference type="InterPro" id="IPR036909">
    <property type="entry name" value="Cyt_c-like_dom_sf"/>
</dbReference>
<keyword evidence="4" id="KW-0249">Electron transport</keyword>
<comment type="caution">
    <text evidence="9">The sequence shown here is derived from an EMBL/GenBank/DDBJ whole genome shotgun (WGS) entry which is preliminary data.</text>
</comment>
<dbReference type="Pfam" id="PF13442">
    <property type="entry name" value="Cytochrome_CBB3"/>
    <property type="match status" value="1"/>
</dbReference>
<evidence type="ECO:0000256" key="6">
    <source>
        <dbReference type="PROSITE-ProRule" id="PRU00433"/>
    </source>
</evidence>
<evidence type="ECO:0000256" key="2">
    <source>
        <dbReference type="ARBA" id="ARBA00022617"/>
    </source>
</evidence>
<dbReference type="SUPFAM" id="SSF46626">
    <property type="entry name" value="Cytochrome c"/>
    <property type="match status" value="1"/>
</dbReference>
<sequence>MENQAEANRPSLSGQHTTRILLLAFVLAFGLTITAIALQYQVSDPYTKTVLSLNGDAVQGHAIFQMNCAGCHGPQGKGQVGPSLHNVAGRKSRPQIVHQVISGQTPPMPQFKPTTQEMADLLSYVEKL</sequence>
<evidence type="ECO:0000256" key="5">
    <source>
        <dbReference type="ARBA" id="ARBA00023004"/>
    </source>
</evidence>
<accession>A0ABR8E8J5</accession>
<keyword evidence="10" id="KW-1185">Reference proteome</keyword>
<dbReference type="InterPro" id="IPR009056">
    <property type="entry name" value="Cyt_c-like_dom"/>
</dbReference>
<evidence type="ECO:0000313" key="10">
    <source>
        <dbReference type="Proteomes" id="UP000641954"/>
    </source>
</evidence>